<dbReference type="Gene3D" id="3.90.1570.10">
    <property type="entry name" value="tt1808, chain A"/>
    <property type="match status" value="1"/>
</dbReference>
<keyword evidence="2" id="KW-0540">Nuclease</keyword>
<dbReference type="Proteomes" id="UP000664628">
    <property type="component" value="Unassembled WGS sequence"/>
</dbReference>
<dbReference type="GO" id="GO:0004519">
    <property type="term" value="F:endonuclease activity"/>
    <property type="evidence" value="ECO:0007669"/>
    <property type="project" value="UniProtKB-KW"/>
</dbReference>
<name>A0ABS3JJ46_9BACT</name>
<accession>A0ABS3JJ46</accession>
<dbReference type="InterPro" id="IPR011335">
    <property type="entry name" value="Restrct_endonuc-II-like"/>
</dbReference>
<keyword evidence="2" id="KW-0378">Hydrolase</keyword>
<keyword evidence="3" id="KW-1185">Reference proteome</keyword>
<reference evidence="2 3" key="1">
    <citation type="submission" date="2021-03" db="EMBL/GenBank/DDBJ databases">
        <title>Fibrella sp. HMF5405 genome sequencing and assembly.</title>
        <authorList>
            <person name="Kang H."/>
            <person name="Kim H."/>
            <person name="Bae S."/>
            <person name="Joh K."/>
        </authorList>
    </citation>
    <scope>NUCLEOTIDE SEQUENCE [LARGE SCALE GENOMIC DNA]</scope>
    <source>
        <strain evidence="2 3">HMF5405</strain>
    </source>
</reference>
<dbReference type="EMBL" id="JAFMYW010000004">
    <property type="protein sequence ID" value="MBO0950034.1"/>
    <property type="molecule type" value="Genomic_DNA"/>
</dbReference>
<gene>
    <name evidence="2" type="ORF">J2I46_15665</name>
</gene>
<dbReference type="RefSeq" id="WP_207329978.1">
    <property type="nucleotide sequence ID" value="NZ_JAFMYW010000004.1"/>
</dbReference>
<dbReference type="SUPFAM" id="SSF52980">
    <property type="entry name" value="Restriction endonuclease-like"/>
    <property type="match status" value="1"/>
</dbReference>
<comment type="caution">
    <text evidence="2">The sequence shown here is derived from an EMBL/GenBank/DDBJ whole genome shotgun (WGS) entry which is preliminary data.</text>
</comment>
<feature type="domain" description="Putative restriction endonuclease" evidence="1">
    <location>
        <begin position="44"/>
        <end position="171"/>
    </location>
</feature>
<dbReference type="InterPro" id="IPR012296">
    <property type="entry name" value="Nuclease_put_TT1808"/>
</dbReference>
<evidence type="ECO:0000259" key="1">
    <source>
        <dbReference type="Pfam" id="PF05685"/>
    </source>
</evidence>
<sequence length="200" mass="22503">MITENPVSHQAHQEIPNALLYEVLNGKPLYYRGYKDVLAGVSTIESVMGSSDLQGSIVSLLNAVIWNGIDRSKYRTVSNETGLQLGKGDYVSVDIGIFEKSLVPVLKGRYFDVPPSVVVEVDIKIDLDVVHEWDYVAQKTRELFQFGVQRVLWIMTKSRQVLVAAPGQDWLITDLTKDVLIIDEFSLNIQQVFDEDGLVF</sequence>
<protein>
    <submittedName>
        <fullName evidence="2">Uma2 family endonuclease</fullName>
    </submittedName>
</protein>
<evidence type="ECO:0000313" key="3">
    <source>
        <dbReference type="Proteomes" id="UP000664628"/>
    </source>
</evidence>
<evidence type="ECO:0000313" key="2">
    <source>
        <dbReference type="EMBL" id="MBO0950034.1"/>
    </source>
</evidence>
<organism evidence="2 3">
    <name type="scientific">Fibrella forsythiae</name>
    <dbReference type="NCBI Taxonomy" id="2817061"/>
    <lineage>
        <taxon>Bacteria</taxon>
        <taxon>Pseudomonadati</taxon>
        <taxon>Bacteroidota</taxon>
        <taxon>Cytophagia</taxon>
        <taxon>Cytophagales</taxon>
        <taxon>Spirosomataceae</taxon>
        <taxon>Fibrella</taxon>
    </lineage>
</organism>
<proteinExistence type="predicted"/>
<dbReference type="Pfam" id="PF05685">
    <property type="entry name" value="Uma2"/>
    <property type="match status" value="1"/>
</dbReference>
<dbReference type="InterPro" id="IPR008538">
    <property type="entry name" value="Uma2"/>
</dbReference>
<keyword evidence="2" id="KW-0255">Endonuclease</keyword>